<evidence type="ECO:0000256" key="15">
    <source>
        <dbReference type="ARBA" id="ARBA00022927"/>
    </source>
</evidence>
<evidence type="ECO:0000256" key="12">
    <source>
        <dbReference type="ARBA" id="ARBA00022723"/>
    </source>
</evidence>
<feature type="compositionally biased region" description="Low complexity" evidence="21">
    <location>
        <begin position="129"/>
        <end position="138"/>
    </location>
</feature>
<evidence type="ECO:0000256" key="8">
    <source>
        <dbReference type="ARBA" id="ARBA00022448"/>
    </source>
</evidence>
<feature type="region of interest" description="Disordered" evidence="21">
    <location>
        <begin position="164"/>
        <end position="201"/>
    </location>
</feature>
<dbReference type="GO" id="GO:0005869">
    <property type="term" value="C:dynactin complex"/>
    <property type="evidence" value="ECO:0007669"/>
    <property type="project" value="InterPro"/>
</dbReference>
<evidence type="ECO:0000256" key="6">
    <source>
        <dbReference type="ARBA" id="ARBA00010883"/>
    </source>
</evidence>
<dbReference type="GO" id="GO:0031410">
    <property type="term" value="C:cytoplasmic vesicle"/>
    <property type="evidence" value="ECO:0007669"/>
    <property type="project" value="UniProtKB-ARBA"/>
</dbReference>
<evidence type="ECO:0000256" key="21">
    <source>
        <dbReference type="SAM" id="MobiDB-lite"/>
    </source>
</evidence>
<evidence type="ECO:0000256" key="11">
    <source>
        <dbReference type="ARBA" id="ARBA00022692"/>
    </source>
</evidence>
<dbReference type="InterPro" id="IPR018303">
    <property type="entry name" value="ATPase_P-typ_P_site"/>
</dbReference>
<dbReference type="InterPro" id="IPR015404">
    <property type="entry name" value="Vps5_C"/>
</dbReference>
<evidence type="ECO:0000256" key="1">
    <source>
        <dbReference type="ARBA" id="ARBA00004127"/>
    </source>
</evidence>
<dbReference type="GO" id="GO:0005829">
    <property type="term" value="C:cytosol"/>
    <property type="evidence" value="ECO:0007669"/>
    <property type="project" value="GOC"/>
</dbReference>
<feature type="domain" description="PX" evidence="23">
    <location>
        <begin position="283"/>
        <end position="399"/>
    </location>
</feature>
<dbReference type="FunFam" id="3.30.70.100:FF:000001">
    <property type="entry name" value="ATPase copper transporting beta"/>
    <property type="match status" value="1"/>
</dbReference>
<feature type="transmembrane region" description="Helical" evidence="22">
    <location>
        <begin position="819"/>
        <end position="838"/>
    </location>
</feature>
<dbReference type="Pfam" id="PF00122">
    <property type="entry name" value="E1-E2_ATPase"/>
    <property type="match status" value="1"/>
</dbReference>
<dbReference type="Gene3D" id="2.70.150.10">
    <property type="entry name" value="Calcium-transporting ATPase, cytoplasmic transduction domain A"/>
    <property type="match status" value="1"/>
</dbReference>
<dbReference type="NCBIfam" id="TIGR01494">
    <property type="entry name" value="ATPase_P-type"/>
    <property type="match status" value="2"/>
</dbReference>
<keyword evidence="13" id="KW-0547">Nucleotide-binding</keyword>
<dbReference type="SFLD" id="SFLDF00027">
    <property type="entry name" value="p-type_atpase"/>
    <property type="match status" value="1"/>
</dbReference>
<dbReference type="InterPro" id="IPR017969">
    <property type="entry name" value="Heavy-metal-associated_CS"/>
</dbReference>
<dbReference type="Gene3D" id="3.40.1110.10">
    <property type="entry name" value="Calcium-transporting ATPase, cytoplasmic domain N"/>
    <property type="match status" value="1"/>
</dbReference>
<dbReference type="InterPro" id="IPR006121">
    <property type="entry name" value="HMA_dom"/>
</dbReference>
<feature type="domain" description="HMA" evidence="24">
    <location>
        <begin position="693"/>
        <end position="759"/>
    </location>
</feature>
<keyword evidence="26" id="KW-1185">Reference proteome</keyword>
<dbReference type="PANTHER" id="PTHR43520:SF8">
    <property type="entry name" value="P-TYPE CU(+) TRANSPORTER"/>
    <property type="match status" value="1"/>
</dbReference>
<keyword evidence="17 22" id="KW-1133">Transmembrane helix</keyword>
<evidence type="ECO:0000256" key="18">
    <source>
        <dbReference type="ARBA" id="ARBA00023034"/>
    </source>
</evidence>
<evidence type="ECO:0000256" key="14">
    <source>
        <dbReference type="ARBA" id="ARBA00022840"/>
    </source>
</evidence>
<feature type="transmembrane region" description="Helical" evidence="22">
    <location>
        <begin position="1089"/>
        <end position="1111"/>
    </location>
</feature>
<dbReference type="GO" id="GO:0035091">
    <property type="term" value="F:phosphatidylinositol binding"/>
    <property type="evidence" value="ECO:0007669"/>
    <property type="project" value="InterPro"/>
</dbReference>
<dbReference type="PROSITE" id="PS50195">
    <property type="entry name" value="PX"/>
    <property type="match status" value="1"/>
</dbReference>
<evidence type="ECO:0000256" key="17">
    <source>
        <dbReference type="ARBA" id="ARBA00022989"/>
    </source>
</evidence>
<comment type="subcellular location">
    <subcellularLocation>
        <location evidence="3">Cytoplasm</location>
    </subcellularLocation>
    <subcellularLocation>
        <location evidence="1">Endomembrane system</location>
        <topology evidence="1">Multi-pass membrane protein</topology>
    </subcellularLocation>
    <subcellularLocation>
        <location evidence="4">Golgi apparatus</location>
    </subcellularLocation>
    <subcellularLocation>
        <location evidence="2">Membrane</location>
        <topology evidence="2">Peripheral membrane protein</topology>
        <orientation evidence="2">Cytoplasmic side</orientation>
    </subcellularLocation>
</comment>
<evidence type="ECO:0000256" key="16">
    <source>
        <dbReference type="ARBA" id="ARBA00022967"/>
    </source>
</evidence>
<dbReference type="SUPFAM" id="SSF64268">
    <property type="entry name" value="PX domain"/>
    <property type="match status" value="1"/>
</dbReference>
<dbReference type="InterPro" id="IPR037868">
    <property type="entry name" value="PX_Vps5"/>
</dbReference>
<evidence type="ECO:0000313" key="26">
    <source>
        <dbReference type="Proteomes" id="UP000683000"/>
    </source>
</evidence>
<dbReference type="Pfam" id="PF00787">
    <property type="entry name" value="PX"/>
    <property type="match status" value="1"/>
</dbReference>
<dbReference type="PRINTS" id="PR00943">
    <property type="entry name" value="CUATPASE"/>
</dbReference>
<dbReference type="EC" id="7.2.2.8" evidence="7"/>
<dbReference type="NCBIfam" id="TIGR01525">
    <property type="entry name" value="ATPase-IB_hvy"/>
    <property type="match status" value="1"/>
</dbReference>
<evidence type="ECO:0000256" key="7">
    <source>
        <dbReference type="ARBA" id="ARBA00012517"/>
    </source>
</evidence>
<organism evidence="25 26">
    <name type="scientific">Boletus reticuloceps</name>
    <dbReference type="NCBI Taxonomy" id="495285"/>
    <lineage>
        <taxon>Eukaryota</taxon>
        <taxon>Fungi</taxon>
        <taxon>Dikarya</taxon>
        <taxon>Basidiomycota</taxon>
        <taxon>Agaricomycotina</taxon>
        <taxon>Agaricomycetes</taxon>
        <taxon>Agaricomycetidae</taxon>
        <taxon>Boletales</taxon>
        <taxon>Boletineae</taxon>
        <taxon>Boletaceae</taxon>
        <taxon>Boletoideae</taxon>
        <taxon>Boletus</taxon>
    </lineage>
</organism>
<dbReference type="PRINTS" id="PR00119">
    <property type="entry name" value="CATATPASE"/>
</dbReference>
<evidence type="ECO:0000259" key="23">
    <source>
        <dbReference type="PROSITE" id="PS50195"/>
    </source>
</evidence>
<dbReference type="PROSITE" id="PS00154">
    <property type="entry name" value="ATPASE_E1_E2"/>
    <property type="match status" value="1"/>
</dbReference>
<dbReference type="CDD" id="cd02094">
    <property type="entry name" value="P-type_ATPase_Cu-like"/>
    <property type="match status" value="1"/>
</dbReference>
<dbReference type="GO" id="GO:0015031">
    <property type="term" value="P:protein transport"/>
    <property type="evidence" value="ECO:0007669"/>
    <property type="project" value="UniProtKB-KW"/>
</dbReference>
<keyword evidence="11 22" id="KW-0812">Transmembrane</keyword>
<dbReference type="FunFam" id="2.70.150.10:FF:000002">
    <property type="entry name" value="Copper-transporting ATPase 1, putative"/>
    <property type="match status" value="1"/>
</dbReference>
<dbReference type="Pfam" id="PF07426">
    <property type="entry name" value="Dynactin_p22"/>
    <property type="match status" value="1"/>
</dbReference>
<dbReference type="GO" id="GO:0043682">
    <property type="term" value="F:P-type divalent copper transporter activity"/>
    <property type="evidence" value="ECO:0007669"/>
    <property type="project" value="TreeGrafter"/>
</dbReference>
<gene>
    <name evidence="25" type="ORF">JVT61DRAFT_272</name>
</gene>
<evidence type="ECO:0000313" key="25">
    <source>
        <dbReference type="EMBL" id="KAG6381671.1"/>
    </source>
</evidence>
<evidence type="ECO:0000256" key="20">
    <source>
        <dbReference type="ARBA" id="ARBA00080126"/>
    </source>
</evidence>
<evidence type="ECO:0000256" key="13">
    <source>
        <dbReference type="ARBA" id="ARBA00022741"/>
    </source>
</evidence>
<dbReference type="InterPro" id="IPR001757">
    <property type="entry name" value="P_typ_ATPase"/>
</dbReference>
<dbReference type="SUPFAM" id="SSF81653">
    <property type="entry name" value="Calcium ATPase, transduction domain A"/>
    <property type="match status" value="1"/>
</dbReference>
<dbReference type="InterPro" id="IPR023298">
    <property type="entry name" value="ATPase_P-typ_TM_dom_sf"/>
</dbReference>
<feature type="compositionally biased region" description="Low complexity" evidence="21">
    <location>
        <begin position="230"/>
        <end position="242"/>
    </location>
</feature>
<dbReference type="Gene3D" id="3.40.50.1000">
    <property type="entry name" value="HAD superfamily/HAD-like"/>
    <property type="match status" value="1"/>
</dbReference>
<keyword evidence="16" id="KW-1278">Translocase</keyword>
<dbReference type="SFLD" id="SFLDS00003">
    <property type="entry name" value="Haloacid_Dehalogenase"/>
    <property type="match status" value="1"/>
</dbReference>
<dbReference type="GO" id="GO:0016887">
    <property type="term" value="F:ATP hydrolysis activity"/>
    <property type="evidence" value="ECO:0007669"/>
    <property type="project" value="InterPro"/>
</dbReference>
<dbReference type="Pfam" id="PF00702">
    <property type="entry name" value="Hydrolase"/>
    <property type="match status" value="1"/>
</dbReference>
<dbReference type="InterPro" id="IPR008250">
    <property type="entry name" value="ATPase_P-typ_transduc_dom_A_sf"/>
</dbReference>
<dbReference type="PANTHER" id="PTHR43520">
    <property type="entry name" value="ATP7, ISOFORM B"/>
    <property type="match status" value="1"/>
</dbReference>
<dbReference type="EMBL" id="JAGFBS010000001">
    <property type="protein sequence ID" value="KAG6381671.1"/>
    <property type="molecule type" value="Genomic_DNA"/>
</dbReference>
<dbReference type="InterPro" id="IPR027267">
    <property type="entry name" value="AH/BAR_dom_sf"/>
</dbReference>
<dbReference type="InterPro" id="IPR027256">
    <property type="entry name" value="P-typ_ATPase_IB"/>
</dbReference>
<comment type="similarity">
    <text evidence="5">Belongs to the cation transport ATPase (P-type) (TC 3.A.3) family. Type IB subfamily.</text>
</comment>
<dbReference type="InterPro" id="IPR036871">
    <property type="entry name" value="PX_dom_sf"/>
</dbReference>
<dbReference type="OrthoDB" id="432719at2759"/>
<dbReference type="InterPro" id="IPR044492">
    <property type="entry name" value="P_typ_ATPase_HD_dom"/>
</dbReference>
<evidence type="ECO:0000256" key="4">
    <source>
        <dbReference type="ARBA" id="ARBA00004555"/>
    </source>
</evidence>
<feature type="compositionally biased region" description="Low complexity" evidence="21">
    <location>
        <begin position="171"/>
        <end position="187"/>
    </location>
</feature>
<dbReference type="Gene3D" id="1.20.1270.60">
    <property type="entry name" value="Arfaptin homology (AH) domain/BAR domain"/>
    <property type="match status" value="1"/>
</dbReference>
<keyword evidence="12" id="KW-0479">Metal-binding</keyword>
<feature type="transmembrane region" description="Helical" evidence="22">
    <location>
        <begin position="859"/>
        <end position="881"/>
    </location>
</feature>
<evidence type="ECO:0000256" key="5">
    <source>
        <dbReference type="ARBA" id="ARBA00006024"/>
    </source>
</evidence>
<dbReference type="InterPro" id="IPR001683">
    <property type="entry name" value="PX_dom"/>
</dbReference>
<dbReference type="InterPro" id="IPR036163">
    <property type="entry name" value="HMA_dom_sf"/>
</dbReference>
<dbReference type="GO" id="GO:0042147">
    <property type="term" value="P:retrograde transport, endosome to Golgi"/>
    <property type="evidence" value="ECO:0007669"/>
    <property type="project" value="UniProtKB-ARBA"/>
</dbReference>
<dbReference type="GO" id="GO:0055070">
    <property type="term" value="P:copper ion homeostasis"/>
    <property type="evidence" value="ECO:0007669"/>
    <property type="project" value="TreeGrafter"/>
</dbReference>
<evidence type="ECO:0000256" key="3">
    <source>
        <dbReference type="ARBA" id="ARBA00004496"/>
    </source>
</evidence>
<dbReference type="GO" id="GO:0005507">
    <property type="term" value="F:copper ion binding"/>
    <property type="evidence" value="ECO:0007669"/>
    <property type="project" value="TreeGrafter"/>
</dbReference>
<dbReference type="InterPro" id="IPR009991">
    <property type="entry name" value="DCTN3"/>
</dbReference>
<dbReference type="InterPro" id="IPR059000">
    <property type="entry name" value="ATPase_P-type_domA"/>
</dbReference>
<evidence type="ECO:0000256" key="2">
    <source>
        <dbReference type="ARBA" id="ARBA00004287"/>
    </source>
</evidence>
<keyword evidence="10" id="KW-0597">Phosphoprotein</keyword>
<dbReference type="Pfam" id="PF09325">
    <property type="entry name" value="Vps5"/>
    <property type="match status" value="1"/>
</dbReference>
<evidence type="ECO:0000256" key="9">
    <source>
        <dbReference type="ARBA" id="ARBA00022490"/>
    </source>
</evidence>
<dbReference type="CDD" id="cd06861">
    <property type="entry name" value="PX_Vps5p"/>
    <property type="match status" value="1"/>
</dbReference>
<dbReference type="PROSITE" id="PS01047">
    <property type="entry name" value="HMA_1"/>
    <property type="match status" value="1"/>
</dbReference>
<dbReference type="SMART" id="SM00312">
    <property type="entry name" value="PX"/>
    <property type="match status" value="1"/>
</dbReference>
<feature type="domain" description="HMA" evidence="24">
    <location>
        <begin position="613"/>
        <end position="685"/>
    </location>
</feature>
<feature type="region of interest" description="Disordered" evidence="21">
    <location>
        <begin position="92"/>
        <end position="146"/>
    </location>
</feature>
<dbReference type="SUPFAM" id="SSF81665">
    <property type="entry name" value="Calcium ATPase, transmembrane domain M"/>
    <property type="match status" value="1"/>
</dbReference>
<reference evidence="25" key="1">
    <citation type="submission" date="2021-03" db="EMBL/GenBank/DDBJ databases">
        <title>Evolutionary innovations through gain and loss of genes in the ectomycorrhizal Boletales.</title>
        <authorList>
            <person name="Wu G."/>
            <person name="Miyauchi S."/>
            <person name="Morin E."/>
            <person name="Yang Z.-L."/>
            <person name="Xu J."/>
            <person name="Martin F.M."/>
        </authorList>
    </citation>
    <scope>NUCLEOTIDE SEQUENCE</scope>
    <source>
        <strain evidence="25">BR01</strain>
    </source>
</reference>
<dbReference type="InterPro" id="IPR023214">
    <property type="entry name" value="HAD_sf"/>
</dbReference>
<proteinExistence type="inferred from homology"/>
<dbReference type="GO" id="GO:0005794">
    <property type="term" value="C:Golgi apparatus"/>
    <property type="evidence" value="ECO:0007669"/>
    <property type="project" value="UniProtKB-SubCell"/>
</dbReference>
<dbReference type="InterPro" id="IPR036412">
    <property type="entry name" value="HAD-like_sf"/>
</dbReference>
<keyword evidence="14" id="KW-0067">ATP-binding</keyword>
<evidence type="ECO:0000259" key="24">
    <source>
        <dbReference type="PROSITE" id="PS50846"/>
    </source>
</evidence>
<feature type="transmembrane region" description="Helical" evidence="22">
    <location>
        <begin position="787"/>
        <end position="807"/>
    </location>
</feature>
<comment type="similarity">
    <text evidence="6">Belongs to the sorting nexin family.</text>
</comment>
<keyword evidence="15" id="KW-0653">Protein transport</keyword>
<dbReference type="GO" id="GO:0030904">
    <property type="term" value="C:retromer complex"/>
    <property type="evidence" value="ECO:0007669"/>
    <property type="project" value="UniProtKB-ARBA"/>
</dbReference>
<dbReference type="SUPFAM" id="SSF103657">
    <property type="entry name" value="BAR/IMD domain-like"/>
    <property type="match status" value="1"/>
</dbReference>
<dbReference type="SFLD" id="SFLDG00002">
    <property type="entry name" value="C1.7:_P-type_atpase_like"/>
    <property type="match status" value="1"/>
</dbReference>
<dbReference type="Gene3D" id="3.30.1520.10">
    <property type="entry name" value="Phox-like domain"/>
    <property type="match status" value="1"/>
</dbReference>
<dbReference type="PRINTS" id="PR00942">
    <property type="entry name" value="CUATPASEI"/>
</dbReference>
<keyword evidence="19 22" id="KW-0472">Membrane</keyword>
<keyword evidence="8" id="KW-0813">Transport</keyword>
<name>A0A8I2Z082_9AGAM</name>
<evidence type="ECO:0000256" key="22">
    <source>
        <dbReference type="SAM" id="Phobius"/>
    </source>
</evidence>
<feature type="region of interest" description="Disordered" evidence="21">
    <location>
        <begin position="1"/>
        <end position="44"/>
    </location>
</feature>
<keyword evidence="9" id="KW-0963">Cytoplasm</keyword>
<feature type="compositionally biased region" description="Polar residues" evidence="21">
    <location>
        <begin position="109"/>
        <end position="125"/>
    </location>
</feature>
<dbReference type="GO" id="GO:0140581">
    <property type="term" value="F:P-type monovalent copper transporter activity"/>
    <property type="evidence" value="ECO:0007669"/>
    <property type="project" value="UniProtKB-EC"/>
</dbReference>
<dbReference type="Pfam" id="PF00403">
    <property type="entry name" value="HMA"/>
    <property type="match status" value="1"/>
</dbReference>
<protein>
    <recommendedName>
        <fullName evidence="7">P-type Cu(+) transporter</fullName>
        <ecNumber evidence="7">7.2.2.8</ecNumber>
    </recommendedName>
    <alternativeName>
        <fullName evidence="20">Cu(2+)-ATPase</fullName>
    </alternativeName>
</protein>
<evidence type="ECO:0000256" key="10">
    <source>
        <dbReference type="ARBA" id="ARBA00022553"/>
    </source>
</evidence>
<dbReference type="Gene3D" id="3.30.70.100">
    <property type="match status" value="1"/>
</dbReference>
<dbReference type="SUPFAM" id="SSF56784">
    <property type="entry name" value="HAD-like"/>
    <property type="match status" value="1"/>
</dbReference>
<accession>A0A8I2Z082</accession>
<dbReference type="FunFam" id="1.20.1270.60:FF:000022">
    <property type="entry name" value="Sorting nexin 3 protein"/>
    <property type="match status" value="1"/>
</dbReference>
<dbReference type="CDD" id="cd00371">
    <property type="entry name" value="HMA"/>
    <property type="match status" value="2"/>
</dbReference>
<feature type="compositionally biased region" description="Polar residues" evidence="21">
    <location>
        <begin position="31"/>
        <end position="44"/>
    </location>
</feature>
<feature type="transmembrane region" description="Helical" evidence="22">
    <location>
        <begin position="1447"/>
        <end position="1470"/>
    </location>
</feature>
<sequence>MDGFDDLLAPSQSILEENPFEDPFAKPRSALGNSNTHYPLIRTSTTSNQVLRTIPARHRRPSPILRVIMVTASKAAPQRPPTRWTQATVTAEDHEDGQGATHGGAHPDITTSRTPGFGVFTSSAEDQSESQVVVGSGSNTPIHDKAPLIAPADESSAAVASLLRVEEPTPSQLSSPQETISSSTSPERAIVSPLDQQPPSDVDRAFANLALGGESLRGWQTGWSGHDHGTTPTILSTPSTTTNDDDDDDDTPIGQTARFRNAGSPQSSGSPVASKRSEGPIPPLFVISVEDPQKVGDPIRAHTLYTVHTRTSSPLFSKASFSVLRRYSDFLWLYETLSMNNPGVVVPPAPEKNPFGRFDEQFIQQRRLALEKCVQKIANHPVLCKDPDLKFFLENDNFVLDIKQRRAEMTHEKGGLIASIGQTLTGPRFHETDEWFDKQRAYLDGLESQLRGLVKSIEIVAKQRAELASATSEFATAIAELSVSDLGERLQQTLGTLANVEQAASEAQKIQSHQDMMTLMSTADEYSRLINSVRLAFNSRVRTYTNWQNADAEVRRARQIHERVRALGRVPTERMGYTNSLVAEAERRALDAKHEFDQCSKLIKSEMARFEQERIDDFKDALQAFLNGMISRQKESIEGVLRTQPGIYSVKVALLAERGVIEYDPTSWTADKIINEISDIGFDATLVPQARSDMVTLRIYGMTCSSCTSTVENGLRDLPGINGVAVSLATETAKIDFEPGVIGPREMVDRIEEMGFDALLSDHQDATQKQSLARTKEIQEWFGRLKWSTAFALPVFFLSVVAPHIYFLHPIVNYRLFNGIYLTDILILALTTPAQFWIGQKFYRTAFKAIKHRSPTMDVLIMLGTSAAYFYSIVALLFAAFNTTPDFRPLIFFDTSTMLIMFVSLGRWLENRAKGKTSAALTDLISLTPTMATIYTDAPACTQEKRIPTELVQVSDTVKLVPGDKVPADGTVIRGSSSVDESAITGEPIPVLKQAGDAVIGGTVNGLGTFDMLVTRAGKDTALAQIVRLVEETQTSKAPIQAFADRIAGYFVPAVITLSALTFVVWMIIVNVLNAEALPAMFHRHGASNLAVCLQMCISVVVVACPCALGLSTPTAIMVGTGVGAKNGILIKGGRALEASRSIKRILLDKTGTVTEGKLCVTGLEWVPPRNRHLLDETAGPDTLMVECADGVTTRAAAIAMLSVTEARSEHPLAKAIAVYGRELLRENELDVPQPTVESFESVTGAGVKAVLSFSTSKYTLLVGTPGFVTQSGDVMLPSTLSNFEARETPMARTVVYISMGRGSSHPVPILAVSLSDTPKPSSAQTIRALQRMGIEVGMMTGDGMSTALAVAKQVGIRPEDVWANMSPKGKASLVTDIMKSGGVAVVGDGINDSPALVAATVGIALNSGTSVAIEAADIVLMRSDLLDVVAALHLSRAIFRTIQRNLAWACIYNLLGIPLAMGILLPFGIYMHPMMAGAAMAFSSVSVVTSSLLLRRWRRPMESILQGEEGEVEEKPSGWGWGEGLRGSIQSAAWETWQSVNGRTEYISSIYYNLMLSNLDVCHRKRLLGRFAETSCVIVYSTTIPTTTQWTKHDCRVTQTLGLRPPRVAEGDVGVRVAPAEARDPTGSTHIDPILSLELRLRWLEALLLGVGVRHDTRDRKAREKPPELKPGESLIQLAANVQHRLHSVVESNDGLKKFMHQYDQHAQWLTPAFTLSGTLPGPAPTYEHMSPEELEALLSEMEPDIRAADRDMREIELFEQKGVLSAGKLADNEALQPRLQALLAAQDQDMKLAASLEKRITTLVERHATHVDTLSELFVAWDDVLTETESKVKRLERDKEERQRLGYA</sequence>
<evidence type="ECO:0000256" key="19">
    <source>
        <dbReference type="ARBA" id="ARBA00023136"/>
    </source>
</evidence>
<dbReference type="GO" id="GO:0005524">
    <property type="term" value="F:ATP binding"/>
    <property type="evidence" value="ECO:0007669"/>
    <property type="project" value="UniProtKB-KW"/>
</dbReference>
<keyword evidence="18" id="KW-0333">Golgi apparatus</keyword>
<dbReference type="Proteomes" id="UP000683000">
    <property type="component" value="Unassembled WGS sequence"/>
</dbReference>
<comment type="caution">
    <text evidence="25">The sequence shown here is derived from an EMBL/GenBank/DDBJ whole genome shotgun (WGS) entry which is preliminary data.</text>
</comment>
<dbReference type="PROSITE" id="PS50846">
    <property type="entry name" value="HMA_2"/>
    <property type="match status" value="2"/>
</dbReference>
<dbReference type="InterPro" id="IPR023299">
    <property type="entry name" value="ATPase_P-typ_cyto_dom_N"/>
</dbReference>
<dbReference type="GO" id="GO:0061640">
    <property type="term" value="P:cytoskeleton-dependent cytokinesis"/>
    <property type="evidence" value="ECO:0007669"/>
    <property type="project" value="InterPro"/>
</dbReference>
<feature type="region of interest" description="Disordered" evidence="21">
    <location>
        <begin position="220"/>
        <end position="278"/>
    </location>
</feature>
<feature type="transmembrane region" description="Helical" evidence="22">
    <location>
        <begin position="1047"/>
        <end position="1069"/>
    </location>
</feature>
<dbReference type="SUPFAM" id="SSF55008">
    <property type="entry name" value="HMA, heavy metal-associated domain"/>
    <property type="match status" value="2"/>
</dbReference>